<evidence type="ECO:0000313" key="5">
    <source>
        <dbReference type="Proteomes" id="UP001056249"/>
    </source>
</evidence>
<dbReference type="PANTHER" id="PTHR41286">
    <property type="entry name" value="HNH NUCLEASE YAJD-RELATED"/>
    <property type="match status" value="1"/>
</dbReference>
<dbReference type="EMBL" id="ON286976">
    <property type="protein sequence ID" value="USL84267.1"/>
    <property type="molecule type" value="Genomic_DNA"/>
</dbReference>
<dbReference type="PANTHER" id="PTHR41286:SF1">
    <property type="entry name" value="HNH NUCLEASE YAJD-RELATED"/>
    <property type="match status" value="1"/>
</dbReference>
<keyword evidence="5" id="KW-1185">Reference proteome</keyword>
<dbReference type="InterPro" id="IPR003615">
    <property type="entry name" value="HNH_nuc"/>
</dbReference>
<sequence length="261" mass="30417">MSKTVTKTCPICNTEYKVPYYRRDSYYTCGKDYCKEVRAQMRVSQSGRYVYIQCDMCNKAIFRRTTKIKKTLNFCSKNCLNTYHRYIGTHKPKEVTYKVKYYGDNWFKIARTIRKRDNFTCSDCGITQEEYGKELSVHHIKPFVFFDSPEEANKLDNLITICEPCHRKRHSGANHPSKYDLDSLGLNADSSLRSKVRARDKEKAKKVVNLIKNTQLTLADISREVNVSYTTVQRIYNGSRWVDLTGGSLIMKYPRAKAKIV</sequence>
<keyword evidence="4" id="KW-0255">Endonuclease</keyword>
<dbReference type="Proteomes" id="UP001056249">
    <property type="component" value="Segment"/>
</dbReference>
<dbReference type="CDD" id="cd00085">
    <property type="entry name" value="HNHc"/>
    <property type="match status" value="1"/>
</dbReference>
<dbReference type="InterPro" id="IPR002711">
    <property type="entry name" value="HNH"/>
</dbReference>
<keyword evidence="2" id="KW-0378">Hydrolase</keyword>
<accession>A0A9E7MH10</accession>
<evidence type="ECO:0000259" key="3">
    <source>
        <dbReference type="SMART" id="SM00507"/>
    </source>
</evidence>
<reference evidence="4 5" key="1">
    <citation type="submission" date="2022-04" db="EMBL/GenBank/DDBJ databases">
        <authorList>
            <person name="Buttimer C.T.H."/>
        </authorList>
    </citation>
    <scope>NUCLEOTIDE SEQUENCE [LARGE SCALE GENOMIC DNA]</scope>
</reference>
<feature type="domain" description="HNH nuclease" evidence="3">
    <location>
        <begin position="108"/>
        <end position="167"/>
    </location>
</feature>
<organism evidence="4 5">
    <name type="scientific">Enterococcus phage Sw5</name>
    <dbReference type="NCBI Taxonomy" id="2950724"/>
    <lineage>
        <taxon>Viruses</taxon>
        <taxon>Duplodnaviria</taxon>
        <taxon>Heunggongvirae</taxon>
        <taxon>Uroviricota</taxon>
        <taxon>Caudoviricetes</taxon>
        <taxon>Herelleviridae</taxon>
        <taxon>Brockvirinae</taxon>
        <taxon>Kochikohdavirus</taxon>
        <taxon>Kochikohdavirus Sw5</taxon>
    </lineage>
</organism>
<dbReference type="GO" id="GO:0003676">
    <property type="term" value="F:nucleic acid binding"/>
    <property type="evidence" value="ECO:0007669"/>
    <property type="project" value="InterPro"/>
</dbReference>
<evidence type="ECO:0000313" key="4">
    <source>
        <dbReference type="EMBL" id="USL84267.1"/>
    </source>
</evidence>
<keyword evidence="1" id="KW-0540">Nuclease</keyword>
<dbReference type="Pfam" id="PF01844">
    <property type="entry name" value="HNH"/>
    <property type="match status" value="1"/>
</dbReference>
<name>A0A9E7MH10_9CAUD</name>
<proteinExistence type="predicted"/>
<dbReference type="GO" id="GO:0008270">
    <property type="term" value="F:zinc ion binding"/>
    <property type="evidence" value="ECO:0007669"/>
    <property type="project" value="InterPro"/>
</dbReference>
<dbReference type="Gene3D" id="1.10.30.50">
    <property type="match status" value="1"/>
</dbReference>
<evidence type="ECO:0000256" key="2">
    <source>
        <dbReference type="ARBA" id="ARBA00022801"/>
    </source>
</evidence>
<dbReference type="GO" id="GO:0004519">
    <property type="term" value="F:endonuclease activity"/>
    <property type="evidence" value="ECO:0007669"/>
    <property type="project" value="UniProtKB-KW"/>
</dbReference>
<gene>
    <name evidence="4" type="ORF">Sw5_3</name>
</gene>
<dbReference type="GO" id="GO:0016787">
    <property type="term" value="F:hydrolase activity"/>
    <property type="evidence" value="ECO:0007669"/>
    <property type="project" value="UniProtKB-KW"/>
</dbReference>
<evidence type="ECO:0000256" key="1">
    <source>
        <dbReference type="ARBA" id="ARBA00022722"/>
    </source>
</evidence>
<protein>
    <submittedName>
        <fullName evidence="4">HNH endonuclease</fullName>
    </submittedName>
</protein>
<dbReference type="SMART" id="SM00507">
    <property type="entry name" value="HNHc"/>
    <property type="match status" value="1"/>
</dbReference>